<evidence type="ECO:0008006" key="4">
    <source>
        <dbReference type="Google" id="ProtNLM"/>
    </source>
</evidence>
<reference evidence="2 3" key="1">
    <citation type="journal article" date="2019" name="Int. J. Syst. Evol. Microbiol.">
        <title>The Global Catalogue of Microorganisms (GCM) 10K type strain sequencing project: providing services to taxonomists for standard genome sequencing and annotation.</title>
        <authorList>
            <consortium name="The Broad Institute Genomics Platform"/>
            <consortium name="The Broad Institute Genome Sequencing Center for Infectious Disease"/>
            <person name="Wu L."/>
            <person name="Ma J."/>
        </authorList>
    </citation>
    <scope>NUCLEOTIDE SEQUENCE [LARGE SCALE GENOMIC DNA]</scope>
    <source>
        <strain evidence="2 3">PSRA2</strain>
    </source>
</reference>
<organism evidence="2 3">
    <name type="scientific">Halomarina ordinaria</name>
    <dbReference type="NCBI Taxonomy" id="3033939"/>
    <lineage>
        <taxon>Archaea</taxon>
        <taxon>Methanobacteriati</taxon>
        <taxon>Methanobacteriota</taxon>
        <taxon>Stenosarchaea group</taxon>
        <taxon>Halobacteria</taxon>
        <taxon>Halobacteriales</taxon>
        <taxon>Natronomonadaceae</taxon>
        <taxon>Halomarina</taxon>
    </lineage>
</organism>
<dbReference type="Proteomes" id="UP001596406">
    <property type="component" value="Unassembled WGS sequence"/>
</dbReference>
<keyword evidence="1" id="KW-0812">Transmembrane</keyword>
<feature type="transmembrane region" description="Helical" evidence="1">
    <location>
        <begin position="20"/>
        <end position="53"/>
    </location>
</feature>
<dbReference type="EMBL" id="JBHSXM010000001">
    <property type="protein sequence ID" value="MFC6837341.1"/>
    <property type="molecule type" value="Genomic_DNA"/>
</dbReference>
<feature type="transmembrane region" description="Helical" evidence="1">
    <location>
        <begin position="65"/>
        <end position="89"/>
    </location>
</feature>
<protein>
    <recommendedName>
        <fullName evidence="4">Cox cluster protein</fullName>
    </recommendedName>
</protein>
<feature type="transmembrane region" description="Helical" evidence="1">
    <location>
        <begin position="109"/>
        <end position="135"/>
    </location>
</feature>
<keyword evidence="3" id="KW-1185">Reference proteome</keyword>
<sequence length="144" mass="15374">METARPTARPAPGRVESRWWYWIAAAAAFWVLAYVLGVVGFVLGVGAFLGGVFFDPTVFVPGAFGLLFVVVVPLVLFGLLVSLVLPVALYLDAEAVGEAGVGWEPDPVLYALVAAVGLFAQGLPVQPAVAVYYLYLRRRHVGTP</sequence>
<proteinExistence type="predicted"/>
<accession>A0ABD5UDE8</accession>
<comment type="caution">
    <text evidence="2">The sequence shown here is derived from an EMBL/GenBank/DDBJ whole genome shotgun (WGS) entry which is preliminary data.</text>
</comment>
<name>A0ABD5UDE8_9EURY</name>
<dbReference type="RefSeq" id="WP_304449006.1">
    <property type="nucleotide sequence ID" value="NZ_JARRAH010000001.1"/>
</dbReference>
<gene>
    <name evidence="2" type="ORF">ACFQHK_12575</name>
</gene>
<keyword evidence="1" id="KW-0472">Membrane</keyword>
<dbReference type="AlphaFoldDB" id="A0ABD5UDE8"/>
<evidence type="ECO:0000256" key="1">
    <source>
        <dbReference type="SAM" id="Phobius"/>
    </source>
</evidence>
<evidence type="ECO:0000313" key="2">
    <source>
        <dbReference type="EMBL" id="MFC6837341.1"/>
    </source>
</evidence>
<keyword evidence="1" id="KW-1133">Transmembrane helix</keyword>
<evidence type="ECO:0000313" key="3">
    <source>
        <dbReference type="Proteomes" id="UP001596406"/>
    </source>
</evidence>